<dbReference type="OrthoDB" id="1073749at2"/>
<dbReference type="NCBIfam" id="TIGR04193">
    <property type="entry name" value="SPASM_w_grasp"/>
    <property type="match status" value="1"/>
</dbReference>
<sequence length="340" mass="40025">MNRFFNLYSNCIPVKGIEESIIVDLQNNEHINVPNLLLEVLKKTRTSTVSETKNFYNNDLDEGIDHYFNFLNDIDYGFFLDNVESFPELNLEWYSPLRVNSAILEIHEGCKYDYNSAIEELSSLACSTIQIRINNSNVNSIFSNIIDATLKSRIRNVEIFLPEILFEKKLLKYLDDIENRITTFIIHSVADENLTKDLYKNLKYFKNKKLIFTSKIINSSTLDSIRKENFIINMEFFTESQHHNVALNMKICIDNDGNFKNFSTHKNTFGNFKDKSITQLIEDSDFTRKWFINNDSIDICKDCQFRYICFDNSDIEFNGSSWRKLNQCPFDPYTNKWKTE</sequence>
<dbReference type="KEGG" id="ccau:EG346_22740"/>
<dbReference type="Proteomes" id="UP000273270">
    <property type="component" value="Chromosome"/>
</dbReference>
<dbReference type="EMBL" id="CP033920">
    <property type="protein sequence ID" value="AZA50818.1"/>
    <property type="molecule type" value="Genomic_DNA"/>
</dbReference>
<reference evidence="1" key="2">
    <citation type="submission" date="2018-11" db="EMBL/GenBank/DDBJ databases">
        <title>Proposal to divide the Flavobacteriaceae and reorganize its genera based on Amino Acid Identity values calculated from whole genome sequences.</title>
        <authorList>
            <person name="Nicholson A.C."/>
            <person name="Gulvik C.A."/>
            <person name="Whitney A.M."/>
            <person name="Humrighouse B.W."/>
            <person name="Bell M."/>
            <person name="Holmes B."/>
            <person name="Steigerwalt A."/>
            <person name="Villarma A."/>
            <person name="Sheth M."/>
            <person name="Batra D."/>
            <person name="Pryor J."/>
            <person name="Bernardet J.-F."/>
            <person name="Hugo C."/>
            <person name="Kampfer P."/>
            <person name="Newman J."/>
            <person name="Mcquiston J.R."/>
        </authorList>
    </citation>
    <scope>NUCLEOTIDE SEQUENCE [LARGE SCALE GENOMIC DNA]</scope>
    <source>
        <strain evidence="1">G0188</strain>
    </source>
</reference>
<evidence type="ECO:0000313" key="4">
    <source>
        <dbReference type="Proteomes" id="UP000273270"/>
    </source>
</evidence>
<dbReference type="SUPFAM" id="SSF102114">
    <property type="entry name" value="Radical SAM enzymes"/>
    <property type="match status" value="1"/>
</dbReference>
<organism evidence="2 3">
    <name type="scientific">Chryseobacterium carnipullorum</name>
    <dbReference type="NCBI Taxonomy" id="1124835"/>
    <lineage>
        <taxon>Bacteria</taxon>
        <taxon>Pseudomonadati</taxon>
        <taxon>Bacteroidota</taxon>
        <taxon>Flavobacteriia</taxon>
        <taxon>Flavobacteriales</taxon>
        <taxon>Weeksellaceae</taxon>
        <taxon>Chryseobacterium group</taxon>
        <taxon>Chryseobacterium</taxon>
    </lineage>
</organism>
<dbReference type="EMBL" id="UFVQ01000003">
    <property type="protein sequence ID" value="STD02308.1"/>
    <property type="molecule type" value="Genomic_DNA"/>
</dbReference>
<keyword evidence="4" id="KW-1185">Reference proteome</keyword>
<proteinExistence type="predicted"/>
<dbReference type="InterPro" id="IPR026497">
    <property type="entry name" value="GRASP-with-SPASM"/>
</dbReference>
<accession>A0A3G6M9P4</accession>
<protein>
    <submittedName>
        <fullName evidence="1">Grasp-with-spasm system SPASM domain peptide maturase</fullName>
    </submittedName>
    <submittedName>
        <fullName evidence="2">SPASM domain peptide maturase, grasp-with-spasm system</fullName>
    </submittedName>
</protein>
<evidence type="ECO:0000313" key="1">
    <source>
        <dbReference type="EMBL" id="AZA50818.1"/>
    </source>
</evidence>
<dbReference type="RefSeq" id="WP_123881834.1">
    <property type="nucleotide sequence ID" value="NZ_CP033920.1"/>
</dbReference>
<dbReference type="InterPro" id="IPR058240">
    <property type="entry name" value="rSAM_sf"/>
</dbReference>
<dbReference type="AlphaFoldDB" id="A0A376E506"/>
<reference evidence="2 3" key="1">
    <citation type="submission" date="2018-06" db="EMBL/GenBank/DDBJ databases">
        <authorList>
            <consortium name="Pathogen Informatics"/>
            <person name="Doyle S."/>
        </authorList>
    </citation>
    <scope>NUCLEOTIDE SEQUENCE [LARGE SCALE GENOMIC DNA]</scope>
    <source>
        <strain evidence="2 3">NCTC13533</strain>
    </source>
</reference>
<dbReference type="Proteomes" id="UP000255224">
    <property type="component" value="Unassembled WGS sequence"/>
</dbReference>
<gene>
    <name evidence="1" type="primary">gwsS</name>
    <name evidence="1" type="ORF">EG346_22740</name>
    <name evidence="2" type="ORF">NCTC13533_03267</name>
</gene>
<evidence type="ECO:0000313" key="2">
    <source>
        <dbReference type="EMBL" id="STD02308.1"/>
    </source>
</evidence>
<name>A0A376E506_CHRCU</name>
<evidence type="ECO:0000313" key="3">
    <source>
        <dbReference type="Proteomes" id="UP000255224"/>
    </source>
</evidence>
<reference evidence="4" key="3">
    <citation type="submission" date="2018-11" db="EMBL/GenBank/DDBJ databases">
        <title>Proposal to divide the Flavobacteriaceae and reorganize its genera based on Amino Acid Identity values calculated from whole genome sequences.</title>
        <authorList>
            <person name="Nicholson A.C."/>
            <person name="Gulvik C.A."/>
            <person name="Whitney A.M."/>
            <person name="Humrighouse B.W."/>
            <person name="Bell M."/>
            <person name="Holmes B."/>
            <person name="Steigerwalt A.G."/>
            <person name="Villarma A."/>
            <person name="Sheth M."/>
            <person name="Batra D."/>
            <person name="Pryor J."/>
            <person name="Bernardet J.-F."/>
            <person name="Hugo C."/>
            <person name="Kampfer P."/>
            <person name="Newman J."/>
            <person name="McQuiston J.R."/>
        </authorList>
    </citation>
    <scope>NUCLEOTIDE SEQUENCE [LARGE SCALE GENOMIC DNA]</scope>
    <source>
        <strain evidence="4">G0188</strain>
    </source>
</reference>
<accession>A0A376E506</accession>